<dbReference type="Pfam" id="PF06719">
    <property type="entry name" value="AraC_N"/>
    <property type="match status" value="1"/>
</dbReference>
<proteinExistence type="predicted"/>
<dbReference type="InterPro" id="IPR009594">
    <property type="entry name" value="Tscrpt_reg_HTH_AraC_N"/>
</dbReference>
<dbReference type="PANTHER" id="PTHR43436:SF1">
    <property type="entry name" value="TRANSCRIPTIONAL REGULATORY PROTEIN"/>
    <property type="match status" value="1"/>
</dbReference>
<dbReference type="PROSITE" id="PS01124">
    <property type="entry name" value="HTH_ARAC_FAMILY_2"/>
    <property type="match status" value="1"/>
</dbReference>
<evidence type="ECO:0000313" key="4">
    <source>
        <dbReference type="EMBL" id="MCU6796531.1"/>
    </source>
</evidence>
<protein>
    <submittedName>
        <fullName evidence="4">AraC family transcriptional regulator</fullName>
    </submittedName>
</protein>
<evidence type="ECO:0000256" key="2">
    <source>
        <dbReference type="ARBA" id="ARBA00023163"/>
    </source>
</evidence>
<dbReference type="EMBL" id="JAOQIO010000106">
    <property type="protein sequence ID" value="MCU6796531.1"/>
    <property type="molecule type" value="Genomic_DNA"/>
</dbReference>
<dbReference type="SUPFAM" id="SSF46689">
    <property type="entry name" value="Homeodomain-like"/>
    <property type="match status" value="2"/>
</dbReference>
<keyword evidence="5" id="KW-1185">Reference proteome</keyword>
<organism evidence="4 5">
    <name type="scientific">Paenibacillus baimaensis</name>
    <dbReference type="NCBI Taxonomy" id="2982185"/>
    <lineage>
        <taxon>Bacteria</taxon>
        <taxon>Bacillati</taxon>
        <taxon>Bacillota</taxon>
        <taxon>Bacilli</taxon>
        <taxon>Bacillales</taxon>
        <taxon>Paenibacillaceae</taxon>
        <taxon>Paenibacillus</taxon>
    </lineage>
</organism>
<dbReference type="Pfam" id="PF12833">
    <property type="entry name" value="HTH_18"/>
    <property type="match status" value="1"/>
</dbReference>
<sequence length="325" mass="35979">MKIIDKHAVSLASINAEESLDAEAAQLARLIYNLAPHDGTFSQRIPGLSIGRYSRIETDYVKTFYLPSLLIVAQGAKAITLGQEVYGFNRSNMLMLPVALPVALQTTQASPSEPFLGVRLDLDPQRIAELVLKVYPQGLPPIRQRSAGYVMAADLGIVNAVRRLLEYLPNPGDAELLAPLVMDEIVLRVLRGPIGVHLAEIGFADSGVQRVTKAIAWLRDNFAQQMKVADLAELVHMSVSSFHEHFKGVTSMSPLQYQKALRLHEARRLMVVSSMDATSACQLVGYVSTPQFSRDYSRFFGSPPSRDIARWRQQTQILSSLNPRP</sequence>
<keyword evidence="1" id="KW-0805">Transcription regulation</keyword>
<accession>A0ABT2UPG2</accession>
<dbReference type="Gene3D" id="1.10.10.60">
    <property type="entry name" value="Homeodomain-like"/>
    <property type="match status" value="2"/>
</dbReference>
<dbReference type="PANTHER" id="PTHR43436">
    <property type="entry name" value="ARAC-FAMILY TRANSCRIPTIONAL REGULATOR"/>
    <property type="match status" value="1"/>
</dbReference>
<dbReference type="InterPro" id="IPR009057">
    <property type="entry name" value="Homeodomain-like_sf"/>
</dbReference>
<evidence type="ECO:0000256" key="1">
    <source>
        <dbReference type="ARBA" id="ARBA00023015"/>
    </source>
</evidence>
<evidence type="ECO:0000259" key="3">
    <source>
        <dbReference type="PROSITE" id="PS01124"/>
    </source>
</evidence>
<name>A0ABT2UPG2_9BACL</name>
<keyword evidence="2" id="KW-0804">Transcription</keyword>
<reference evidence="4 5" key="1">
    <citation type="submission" date="2022-09" db="EMBL/GenBank/DDBJ databases">
        <authorList>
            <person name="Han X.L."/>
            <person name="Wang Q."/>
            <person name="Lu T."/>
        </authorList>
    </citation>
    <scope>NUCLEOTIDE SEQUENCE [LARGE SCALE GENOMIC DNA]</scope>
    <source>
        <strain evidence="4 5">WQ 127069</strain>
    </source>
</reference>
<dbReference type="RefSeq" id="WP_262687362.1">
    <property type="nucleotide sequence ID" value="NZ_JAOQIO010000106.1"/>
</dbReference>
<comment type="caution">
    <text evidence="4">The sequence shown here is derived from an EMBL/GenBank/DDBJ whole genome shotgun (WGS) entry which is preliminary data.</text>
</comment>
<feature type="domain" description="HTH araC/xylS-type" evidence="3">
    <location>
        <begin position="212"/>
        <end position="310"/>
    </location>
</feature>
<evidence type="ECO:0000313" key="5">
    <source>
        <dbReference type="Proteomes" id="UP001652445"/>
    </source>
</evidence>
<dbReference type="Proteomes" id="UP001652445">
    <property type="component" value="Unassembled WGS sequence"/>
</dbReference>
<dbReference type="InterPro" id="IPR018060">
    <property type="entry name" value="HTH_AraC"/>
</dbReference>
<gene>
    <name evidence="4" type="ORF">OB236_30840</name>
</gene>
<dbReference type="SMART" id="SM00342">
    <property type="entry name" value="HTH_ARAC"/>
    <property type="match status" value="1"/>
</dbReference>